<dbReference type="InterPro" id="IPR001509">
    <property type="entry name" value="Epimerase_deHydtase"/>
</dbReference>
<feature type="domain" description="NAD-dependent epimerase/dehydratase" evidence="1">
    <location>
        <begin position="4"/>
        <end position="201"/>
    </location>
</feature>
<dbReference type="Gene3D" id="3.40.50.720">
    <property type="entry name" value="NAD(P)-binding Rossmann-like Domain"/>
    <property type="match status" value="1"/>
</dbReference>
<dbReference type="AlphaFoldDB" id="G8U0D8"/>
<dbReference type="EMBL" id="CP003179">
    <property type="protein sequence ID" value="AEW06480.1"/>
    <property type="molecule type" value="Genomic_DNA"/>
</dbReference>
<reference evidence="2 3" key="2">
    <citation type="journal article" date="2012" name="Stand. Genomic Sci.">
        <title>Complete genome sequence of the moderately thermophilic mineral-sulfide-oxidizing firmicute Sulfobacillus acidophilus type strain (NAL(T)).</title>
        <authorList>
            <person name="Anderson I."/>
            <person name="Chertkov O."/>
            <person name="Chen A."/>
            <person name="Saunders E."/>
            <person name="Lapidus A."/>
            <person name="Nolan M."/>
            <person name="Lucas S."/>
            <person name="Hammon N."/>
            <person name="Deshpande S."/>
            <person name="Cheng J.F."/>
            <person name="Han C."/>
            <person name="Tapia R."/>
            <person name="Goodwin L.A."/>
            <person name="Pitluck S."/>
            <person name="Liolios K."/>
            <person name="Pagani I."/>
            <person name="Ivanova N."/>
            <person name="Mikhailova N."/>
            <person name="Pati A."/>
            <person name="Palaniappan K."/>
            <person name="Land M."/>
            <person name="Pan C."/>
            <person name="Rohde M."/>
            <person name="Pukall R."/>
            <person name="Goker M."/>
            <person name="Detter J.C."/>
            <person name="Woyke T."/>
            <person name="Bristow J."/>
            <person name="Eisen J.A."/>
            <person name="Markowitz V."/>
            <person name="Hugenholtz P."/>
            <person name="Kyrpides N.C."/>
            <person name="Klenk H.P."/>
            <person name="Mavromatis K."/>
        </authorList>
    </citation>
    <scope>NUCLEOTIDE SEQUENCE [LARGE SCALE GENOMIC DNA]</scope>
    <source>
        <strain evidence="3">ATCC 700253 / DSM 10332 / NAL</strain>
    </source>
</reference>
<dbReference type="PANTHER" id="PTHR12126">
    <property type="entry name" value="NADH-UBIQUINONE OXIDOREDUCTASE 39 KDA SUBUNIT-RELATED"/>
    <property type="match status" value="1"/>
</dbReference>
<dbReference type="KEGG" id="sap:Sulac_3023"/>
<evidence type="ECO:0000259" key="1">
    <source>
        <dbReference type="Pfam" id="PF01370"/>
    </source>
</evidence>
<dbReference type="InterPro" id="IPR051207">
    <property type="entry name" value="ComplexI_NDUFA9_subunit"/>
</dbReference>
<dbReference type="STRING" id="679936.Sulac_3023"/>
<gene>
    <name evidence="2" type="ordered locus">Sulac_3023</name>
</gene>
<evidence type="ECO:0000313" key="3">
    <source>
        <dbReference type="Proteomes" id="UP000005439"/>
    </source>
</evidence>
<sequence>MRNILVTGATGFLGQEISHRLMVLGYRVLGLVRDISDELAVVPLFGDLLETADFIGPDLPIEAVIHCAGHHPGETEDVEALHEDGTKRMVDEARRRGIRRFIHISAIGAGFTAPTRFQRSKWVSEQIVVNSGLDYTILRPHLMFGEGSATFERLEEAANRPWAVLPETHELIQPVYVGDVAEVAIRSLWLDRSVGQIYDIGGPHSMRLEDIVRHIARDSHFFRIWTFRIPKRYAASVLQRLGRVGPILTGEEWAFLQHEVTRQDVRWLIDFGILPHSLAVYYSPLT</sequence>
<dbReference type="GO" id="GO:0044877">
    <property type="term" value="F:protein-containing complex binding"/>
    <property type="evidence" value="ECO:0007669"/>
    <property type="project" value="TreeGrafter"/>
</dbReference>
<dbReference type="Proteomes" id="UP000005439">
    <property type="component" value="Chromosome"/>
</dbReference>
<name>G8U0D8_SULAD</name>
<dbReference type="Pfam" id="PF01370">
    <property type="entry name" value="Epimerase"/>
    <property type="match status" value="1"/>
</dbReference>
<accession>G8U0D8</accession>
<proteinExistence type="predicted"/>
<dbReference type="PATRIC" id="fig|679936.5.peg.3122"/>
<dbReference type="PANTHER" id="PTHR12126:SF11">
    <property type="entry name" value="NADH DEHYDROGENASE [UBIQUINONE] 1 ALPHA SUBCOMPLEX SUBUNIT 9, MITOCHONDRIAL"/>
    <property type="match status" value="1"/>
</dbReference>
<dbReference type="SUPFAM" id="SSF51735">
    <property type="entry name" value="NAD(P)-binding Rossmann-fold domains"/>
    <property type="match status" value="1"/>
</dbReference>
<dbReference type="HOGENOM" id="CLU_007383_6_5_9"/>
<keyword evidence="3" id="KW-1185">Reference proteome</keyword>
<organism evidence="2 3">
    <name type="scientific">Sulfobacillus acidophilus (strain ATCC 700253 / DSM 10332 / NAL)</name>
    <dbReference type="NCBI Taxonomy" id="679936"/>
    <lineage>
        <taxon>Bacteria</taxon>
        <taxon>Bacillati</taxon>
        <taxon>Bacillota</taxon>
        <taxon>Clostridia</taxon>
        <taxon>Eubacteriales</taxon>
        <taxon>Clostridiales Family XVII. Incertae Sedis</taxon>
        <taxon>Sulfobacillus</taxon>
    </lineage>
</organism>
<protein>
    <submittedName>
        <fullName evidence="2">NAD-dependent epimerase/dehydratase</fullName>
    </submittedName>
</protein>
<dbReference type="InterPro" id="IPR036291">
    <property type="entry name" value="NAD(P)-bd_dom_sf"/>
</dbReference>
<evidence type="ECO:0000313" key="2">
    <source>
        <dbReference type="EMBL" id="AEW06480.1"/>
    </source>
</evidence>
<reference evidence="3" key="1">
    <citation type="submission" date="2011-12" db="EMBL/GenBank/DDBJ databases">
        <title>The complete genome of chromosome of Sulfobacillus acidophilus DSM 10332.</title>
        <authorList>
            <person name="Lucas S."/>
            <person name="Han J."/>
            <person name="Lapidus A."/>
            <person name="Bruce D."/>
            <person name="Goodwin L."/>
            <person name="Pitluck S."/>
            <person name="Peters L."/>
            <person name="Kyrpides N."/>
            <person name="Mavromatis K."/>
            <person name="Ivanova N."/>
            <person name="Mikhailova N."/>
            <person name="Chertkov O."/>
            <person name="Saunders E."/>
            <person name="Detter J.C."/>
            <person name="Tapia R."/>
            <person name="Han C."/>
            <person name="Land M."/>
            <person name="Hauser L."/>
            <person name="Markowitz V."/>
            <person name="Cheng J.-F."/>
            <person name="Hugenholtz P."/>
            <person name="Woyke T."/>
            <person name="Wu D."/>
            <person name="Pukall R."/>
            <person name="Gehrich-Schroeter G."/>
            <person name="Schneider S."/>
            <person name="Klenk H.-P."/>
            <person name="Eisen J.A."/>
        </authorList>
    </citation>
    <scope>NUCLEOTIDE SEQUENCE [LARGE SCALE GENOMIC DNA]</scope>
    <source>
        <strain evidence="3">ATCC 700253 / DSM 10332 / NAL</strain>
    </source>
</reference>